<gene>
    <name evidence="8" type="primary">aroE</name>
    <name evidence="12" type="ordered locus">Hneap_0694</name>
</gene>
<dbReference type="HAMAP" id="MF_00222">
    <property type="entry name" value="Shikimate_DH_AroE"/>
    <property type="match status" value="1"/>
</dbReference>
<evidence type="ECO:0000256" key="7">
    <source>
        <dbReference type="ARBA" id="ARBA00049442"/>
    </source>
</evidence>
<dbReference type="NCBIfam" id="TIGR00507">
    <property type="entry name" value="aroE"/>
    <property type="match status" value="1"/>
</dbReference>
<dbReference type="InterPro" id="IPR041121">
    <property type="entry name" value="SDH_C"/>
</dbReference>
<dbReference type="InterPro" id="IPR022893">
    <property type="entry name" value="Shikimate_DH_fam"/>
</dbReference>
<accession>D0KYM2</accession>
<keyword evidence="3 8" id="KW-0028">Amino-acid biosynthesis</keyword>
<dbReference type="Pfam" id="PF01488">
    <property type="entry name" value="Shikimate_DH"/>
    <property type="match status" value="1"/>
</dbReference>
<evidence type="ECO:0000313" key="12">
    <source>
        <dbReference type="EMBL" id="ACX95545.1"/>
    </source>
</evidence>
<evidence type="ECO:0000259" key="9">
    <source>
        <dbReference type="Pfam" id="PF01488"/>
    </source>
</evidence>
<feature type="binding site" evidence="8">
    <location>
        <position position="87"/>
    </location>
    <ligand>
        <name>shikimate</name>
        <dbReference type="ChEBI" id="CHEBI:36208"/>
    </ligand>
</feature>
<dbReference type="GO" id="GO:0019632">
    <property type="term" value="P:shikimate metabolic process"/>
    <property type="evidence" value="ECO:0007669"/>
    <property type="project" value="InterPro"/>
</dbReference>
<feature type="binding site" evidence="8">
    <location>
        <position position="245"/>
    </location>
    <ligand>
        <name>NADP(+)</name>
        <dbReference type="ChEBI" id="CHEBI:58349"/>
    </ligand>
</feature>
<dbReference type="HOGENOM" id="CLU_044063_2_1_6"/>
<dbReference type="InterPro" id="IPR006151">
    <property type="entry name" value="Shikm_DH/Glu-tRNA_Rdtase"/>
</dbReference>
<comment type="function">
    <text evidence="8">Involved in the biosynthesis of the chorismate, which leads to the biosynthesis of aromatic amino acids. Catalyzes the reversible NADPH linked reduction of 3-dehydroshikimate (DHSA) to yield shikimate (SA).</text>
</comment>
<keyword evidence="13" id="KW-1185">Reference proteome</keyword>
<dbReference type="InterPro" id="IPR046346">
    <property type="entry name" value="Aminoacid_DH-like_N_sf"/>
</dbReference>
<dbReference type="Pfam" id="PF08501">
    <property type="entry name" value="Shikimate_dh_N"/>
    <property type="match status" value="1"/>
</dbReference>
<feature type="active site" description="Proton acceptor" evidence="8">
    <location>
        <position position="66"/>
    </location>
</feature>
<name>D0KYM2_HALNC</name>
<comment type="similarity">
    <text evidence="8">Belongs to the shikimate dehydrogenase family.</text>
</comment>
<feature type="binding site" evidence="8">
    <location>
        <position position="62"/>
    </location>
    <ligand>
        <name>shikimate</name>
        <dbReference type="ChEBI" id="CHEBI:36208"/>
    </ligand>
</feature>
<dbReference type="STRING" id="555778.Hneap_0694"/>
<dbReference type="OrthoDB" id="9776868at2"/>
<dbReference type="CDD" id="cd01065">
    <property type="entry name" value="NAD_bind_Shikimate_DH"/>
    <property type="match status" value="1"/>
</dbReference>
<evidence type="ECO:0000256" key="8">
    <source>
        <dbReference type="HAMAP-Rule" id="MF_00222"/>
    </source>
</evidence>
<comment type="pathway">
    <text evidence="1 8">Metabolic intermediate biosynthesis; chorismate biosynthesis; chorismate from D-erythrose 4-phosphate and phosphoenolpyruvate: step 4/7.</text>
</comment>
<dbReference type="NCBIfam" id="NF001310">
    <property type="entry name" value="PRK00258.1-2"/>
    <property type="match status" value="1"/>
</dbReference>
<dbReference type="RefSeq" id="WP_012823581.1">
    <property type="nucleotide sequence ID" value="NC_013422.1"/>
</dbReference>
<dbReference type="EMBL" id="CP001801">
    <property type="protein sequence ID" value="ACX95545.1"/>
    <property type="molecule type" value="Genomic_DNA"/>
</dbReference>
<evidence type="ECO:0000259" key="10">
    <source>
        <dbReference type="Pfam" id="PF08501"/>
    </source>
</evidence>
<keyword evidence="6 8" id="KW-0057">Aromatic amino acid biosynthesis</keyword>
<dbReference type="Pfam" id="PF18317">
    <property type="entry name" value="SDH_C"/>
    <property type="match status" value="1"/>
</dbReference>
<dbReference type="InterPro" id="IPR013708">
    <property type="entry name" value="Shikimate_DH-bd_N"/>
</dbReference>
<feature type="binding site" evidence="8">
    <location>
        <position position="106"/>
    </location>
    <ligand>
        <name>shikimate</name>
        <dbReference type="ChEBI" id="CHEBI:36208"/>
    </ligand>
</feature>
<organism evidence="12 13">
    <name type="scientific">Halothiobacillus neapolitanus (strain ATCC 23641 / DSM 15147 / CIP 104769 / NCIMB 8539 / c2)</name>
    <name type="common">Thiobacillus neapolitanus</name>
    <dbReference type="NCBI Taxonomy" id="555778"/>
    <lineage>
        <taxon>Bacteria</taxon>
        <taxon>Pseudomonadati</taxon>
        <taxon>Pseudomonadota</taxon>
        <taxon>Gammaproteobacteria</taxon>
        <taxon>Chromatiales</taxon>
        <taxon>Halothiobacillaceae</taxon>
        <taxon>Halothiobacillus</taxon>
    </lineage>
</organism>
<dbReference type="GO" id="GO:0008652">
    <property type="term" value="P:amino acid biosynthetic process"/>
    <property type="evidence" value="ECO:0007669"/>
    <property type="project" value="UniProtKB-KW"/>
</dbReference>
<dbReference type="FunFam" id="3.40.50.10860:FF:000006">
    <property type="entry name" value="Shikimate dehydrogenase (NADP(+))"/>
    <property type="match status" value="1"/>
</dbReference>
<dbReference type="eggNOG" id="COG0169">
    <property type="taxonomic scope" value="Bacteria"/>
</dbReference>
<comment type="caution">
    <text evidence="8">Lacks conserved residue(s) required for the propagation of feature annotation.</text>
</comment>
<evidence type="ECO:0000256" key="1">
    <source>
        <dbReference type="ARBA" id="ARBA00004871"/>
    </source>
</evidence>
<dbReference type="GO" id="GO:0009423">
    <property type="term" value="P:chorismate biosynthetic process"/>
    <property type="evidence" value="ECO:0007669"/>
    <property type="project" value="UniProtKB-UniRule"/>
</dbReference>
<dbReference type="Proteomes" id="UP000009102">
    <property type="component" value="Chromosome"/>
</dbReference>
<evidence type="ECO:0000256" key="2">
    <source>
        <dbReference type="ARBA" id="ARBA00012962"/>
    </source>
</evidence>
<keyword evidence="4 8" id="KW-0521">NADP</keyword>
<dbReference type="PANTHER" id="PTHR21089:SF1">
    <property type="entry name" value="BIFUNCTIONAL 3-DEHYDROQUINATE DEHYDRATASE_SHIKIMATE DEHYDROGENASE, CHLOROPLASTIC"/>
    <property type="match status" value="1"/>
</dbReference>
<dbReference type="InterPro" id="IPR011342">
    <property type="entry name" value="Shikimate_DH"/>
</dbReference>
<dbReference type="Gene3D" id="3.40.50.720">
    <property type="entry name" value="NAD(P)-binding Rossmann-like Domain"/>
    <property type="match status" value="1"/>
</dbReference>
<dbReference type="GO" id="GO:0050661">
    <property type="term" value="F:NADP binding"/>
    <property type="evidence" value="ECO:0007669"/>
    <property type="project" value="InterPro"/>
</dbReference>
<dbReference type="UniPathway" id="UPA00053">
    <property type="reaction ID" value="UER00087"/>
</dbReference>
<dbReference type="GO" id="GO:0005829">
    <property type="term" value="C:cytosol"/>
    <property type="evidence" value="ECO:0007669"/>
    <property type="project" value="TreeGrafter"/>
</dbReference>
<feature type="binding site" evidence="8">
    <location>
        <position position="222"/>
    </location>
    <ligand>
        <name>NADP(+)</name>
        <dbReference type="ChEBI" id="CHEBI:58349"/>
    </ligand>
</feature>
<evidence type="ECO:0000313" key="13">
    <source>
        <dbReference type="Proteomes" id="UP000009102"/>
    </source>
</evidence>
<dbReference type="SUPFAM" id="SSF53223">
    <property type="entry name" value="Aminoacid dehydrogenase-like, N-terminal domain"/>
    <property type="match status" value="1"/>
</dbReference>
<evidence type="ECO:0000259" key="11">
    <source>
        <dbReference type="Pfam" id="PF18317"/>
    </source>
</evidence>
<feature type="binding site" evidence="8">
    <location>
        <begin position="15"/>
        <end position="17"/>
    </location>
    <ligand>
        <name>shikimate</name>
        <dbReference type="ChEBI" id="CHEBI:36208"/>
    </ligand>
</feature>
<evidence type="ECO:0000256" key="4">
    <source>
        <dbReference type="ARBA" id="ARBA00022857"/>
    </source>
</evidence>
<dbReference type="KEGG" id="hna:Hneap_0694"/>
<dbReference type="GO" id="GO:0004764">
    <property type="term" value="F:shikimate 3-dehydrogenase (NADP+) activity"/>
    <property type="evidence" value="ECO:0007669"/>
    <property type="project" value="UniProtKB-UniRule"/>
</dbReference>
<feature type="domain" description="Shikimate dehydrogenase substrate binding N-terminal" evidence="10">
    <location>
        <begin position="7"/>
        <end position="89"/>
    </location>
</feature>
<evidence type="ECO:0000256" key="6">
    <source>
        <dbReference type="ARBA" id="ARBA00023141"/>
    </source>
</evidence>
<evidence type="ECO:0000256" key="5">
    <source>
        <dbReference type="ARBA" id="ARBA00023002"/>
    </source>
</evidence>
<dbReference type="InterPro" id="IPR036291">
    <property type="entry name" value="NAD(P)-bd_dom_sf"/>
</dbReference>
<feature type="domain" description="Quinate/shikimate 5-dehydrogenase/glutamyl-tRNA reductase" evidence="9">
    <location>
        <begin position="117"/>
        <end position="200"/>
    </location>
</feature>
<evidence type="ECO:0000256" key="3">
    <source>
        <dbReference type="ARBA" id="ARBA00022605"/>
    </source>
</evidence>
<feature type="binding site" evidence="8">
    <location>
        <position position="252"/>
    </location>
    <ligand>
        <name>shikimate</name>
        <dbReference type="ChEBI" id="CHEBI:36208"/>
    </ligand>
</feature>
<proteinExistence type="inferred from homology"/>
<dbReference type="AlphaFoldDB" id="D0KYM2"/>
<sequence>MTARYGVIGNPIAHSRSPLIHRAFAEQTSIDLAYTAILAALDGFVATVENFRSEGGLGLNVTVPFKSEAFALCHTLSERAQRAGAVNTLIFPTDPSSSDILGDNTDGVGLLRDLAFHQIPLKGKKILLLGTGGASRGVLAPLLAEIPARLLIANRRVATAEQLATDFQDVSGGHTQLGGCALDALPAEPFDLIINATSASLTGEQLALPDALIGPNTTVYDMAYGREPTVFMQWGAALGAFALDGLGMLVEQAAESFYLWHGIRPQTNHVRDLLKASLDPAC</sequence>
<reference evidence="12 13" key="1">
    <citation type="submission" date="2009-10" db="EMBL/GenBank/DDBJ databases">
        <title>Complete sequence of Halothiobacillus neapolitanus c2.</title>
        <authorList>
            <consortium name="US DOE Joint Genome Institute"/>
            <person name="Lucas S."/>
            <person name="Copeland A."/>
            <person name="Lapidus A."/>
            <person name="Glavina del Rio T."/>
            <person name="Tice H."/>
            <person name="Bruce D."/>
            <person name="Goodwin L."/>
            <person name="Pitluck S."/>
            <person name="Davenport K."/>
            <person name="Brettin T."/>
            <person name="Detter J.C."/>
            <person name="Han C."/>
            <person name="Tapia R."/>
            <person name="Larimer F."/>
            <person name="Land M."/>
            <person name="Hauser L."/>
            <person name="Kyrpides N."/>
            <person name="Mikhailova N."/>
            <person name="Kerfeld C."/>
            <person name="Cannon G."/>
            <person name="Heinhort S."/>
        </authorList>
    </citation>
    <scope>NUCLEOTIDE SEQUENCE [LARGE SCALE GENOMIC DNA]</scope>
    <source>
        <strain evidence="13">ATCC 23641 / c2</strain>
    </source>
</reference>
<dbReference type="EC" id="1.1.1.25" evidence="2 8"/>
<dbReference type="SUPFAM" id="SSF51735">
    <property type="entry name" value="NAD(P)-binding Rossmann-fold domains"/>
    <property type="match status" value="1"/>
</dbReference>
<dbReference type="PANTHER" id="PTHR21089">
    <property type="entry name" value="SHIKIMATE DEHYDROGENASE"/>
    <property type="match status" value="1"/>
</dbReference>
<protein>
    <recommendedName>
        <fullName evidence="2 8">Shikimate dehydrogenase (NADP(+))</fullName>
        <shortName evidence="8">SDH</shortName>
        <ecNumber evidence="2 8">1.1.1.25</ecNumber>
    </recommendedName>
</protein>
<feature type="domain" description="SDH C-terminal" evidence="11">
    <location>
        <begin position="245"/>
        <end position="274"/>
    </location>
</feature>
<feature type="binding site" evidence="8">
    <location>
        <position position="78"/>
    </location>
    <ligand>
        <name>NADP(+)</name>
        <dbReference type="ChEBI" id="CHEBI:58349"/>
    </ligand>
</feature>
<comment type="subunit">
    <text evidence="8">Homodimer.</text>
</comment>
<dbReference type="GO" id="GO:0009073">
    <property type="term" value="P:aromatic amino acid family biosynthetic process"/>
    <property type="evidence" value="ECO:0007669"/>
    <property type="project" value="UniProtKB-KW"/>
</dbReference>
<dbReference type="Gene3D" id="3.40.50.10860">
    <property type="entry name" value="Leucine Dehydrogenase, chain A, domain 1"/>
    <property type="match status" value="1"/>
</dbReference>
<keyword evidence="5 8" id="KW-0560">Oxidoreductase</keyword>
<comment type="catalytic activity">
    <reaction evidence="7 8">
        <text>shikimate + NADP(+) = 3-dehydroshikimate + NADPH + H(+)</text>
        <dbReference type="Rhea" id="RHEA:17737"/>
        <dbReference type="ChEBI" id="CHEBI:15378"/>
        <dbReference type="ChEBI" id="CHEBI:16630"/>
        <dbReference type="ChEBI" id="CHEBI:36208"/>
        <dbReference type="ChEBI" id="CHEBI:57783"/>
        <dbReference type="ChEBI" id="CHEBI:58349"/>
        <dbReference type="EC" id="1.1.1.25"/>
    </reaction>
</comment>
<feature type="binding site" evidence="8">
    <location>
        <position position="224"/>
    </location>
    <ligand>
        <name>shikimate</name>
        <dbReference type="ChEBI" id="CHEBI:36208"/>
    </ligand>
</feature>